<proteinExistence type="inferred from homology"/>
<dbReference type="NCBIfam" id="TIGR02195">
    <property type="entry name" value="heptsyl_trn_II"/>
    <property type="match status" value="1"/>
</dbReference>
<dbReference type="InterPro" id="IPR002201">
    <property type="entry name" value="Glyco_trans_9"/>
</dbReference>
<dbReference type="Proteomes" id="UP000510822">
    <property type="component" value="Chromosome"/>
</dbReference>
<dbReference type="PANTHER" id="PTHR30160:SF7">
    <property type="entry name" value="ADP-HEPTOSE--LPS HEPTOSYLTRANSFERASE 2"/>
    <property type="match status" value="1"/>
</dbReference>
<sequence>MDLRLKRILIIAPAWVGDAIMAQPMYARLKQRYPQAQIDVLAPAWTRPLHARMAEINEAIDAPFGHGELKLRERWKLARQLKARGYDQVIVLPNSVKSALVPLLAGIATRTGWVGEMRYGLLNDVRMLDPIKLPQMVQRFYALADEKDAPRTQQVPHPVLTINPADRTAALQKLGLSTDQPIIAICPGAEYGPAKRWPARHAAELAQQLQQDGAQVWLFGSGKDTEICAEIAALAPQVINLAGKTSLAEAIDLLSLAKVAVCNDSGLMHVVAALQRPLVAVFGSSSPTFTPPLTLKAKVVTLDLECSPCFERVCPLGHMDCLNKLTPDRVLKALKEISASCNE</sequence>
<dbReference type="InterPro" id="IPR011910">
    <property type="entry name" value="RfaF"/>
</dbReference>
<dbReference type="FunFam" id="3.40.50.2000:FF:000023">
    <property type="entry name" value="ADP-heptose--LPS heptosyltransferase II"/>
    <property type="match status" value="1"/>
</dbReference>
<evidence type="ECO:0000256" key="2">
    <source>
        <dbReference type="ARBA" id="ARBA00022679"/>
    </source>
</evidence>
<protein>
    <recommendedName>
        <fullName evidence="4">lipopolysaccharide heptosyltransferase II</fullName>
        <ecNumber evidence="4">2.4.99.24</ecNumber>
    </recommendedName>
</protein>
<dbReference type="AlphaFoldDB" id="A0A7D5V8D3"/>
<dbReference type="Pfam" id="PF01075">
    <property type="entry name" value="Glyco_transf_9"/>
    <property type="match status" value="1"/>
</dbReference>
<name>A0A7D5V8D3_9NEIS</name>
<reference evidence="6 7" key="1">
    <citation type="journal article" date="2016" name="Int. J. Syst. Evol. Microbiol.">
        <title>Chitinibacter fontanus sp. nov., isolated from a spring.</title>
        <authorList>
            <person name="Sheu S.Y."/>
            <person name="Li Y.S."/>
            <person name="Young C.C."/>
            <person name="Chen W.M."/>
        </authorList>
    </citation>
    <scope>NUCLEOTIDE SEQUENCE [LARGE SCALE GENOMIC DNA]</scope>
    <source>
        <strain evidence="6 7">STM-7</strain>
    </source>
</reference>
<gene>
    <name evidence="6" type="primary">waaF</name>
    <name evidence="6" type="ORF">HZU75_03215</name>
</gene>
<dbReference type="KEGG" id="cfon:HZU75_03215"/>
<evidence type="ECO:0000313" key="6">
    <source>
        <dbReference type="EMBL" id="QLI80619.1"/>
    </source>
</evidence>
<dbReference type="Gene3D" id="3.40.50.2000">
    <property type="entry name" value="Glycogen Phosphorylase B"/>
    <property type="match status" value="2"/>
</dbReference>
<dbReference type="GO" id="GO:0005829">
    <property type="term" value="C:cytosol"/>
    <property type="evidence" value="ECO:0007669"/>
    <property type="project" value="TreeGrafter"/>
</dbReference>
<evidence type="ECO:0000256" key="3">
    <source>
        <dbReference type="ARBA" id="ARBA00043995"/>
    </source>
</evidence>
<organism evidence="6 7">
    <name type="scientific">Chitinibacter fontanus</name>
    <dbReference type="NCBI Taxonomy" id="1737446"/>
    <lineage>
        <taxon>Bacteria</taxon>
        <taxon>Pseudomonadati</taxon>
        <taxon>Pseudomonadota</taxon>
        <taxon>Betaproteobacteria</taxon>
        <taxon>Neisseriales</taxon>
        <taxon>Chitinibacteraceae</taxon>
        <taxon>Chitinibacter</taxon>
    </lineage>
</organism>
<accession>A0A7D5V8D3</accession>
<dbReference type="GO" id="GO:0008713">
    <property type="term" value="F:ADP-heptose-lipopolysaccharide heptosyltransferase activity"/>
    <property type="evidence" value="ECO:0007669"/>
    <property type="project" value="UniProtKB-EC"/>
</dbReference>
<evidence type="ECO:0000256" key="5">
    <source>
        <dbReference type="ARBA" id="ARBA00047503"/>
    </source>
</evidence>
<comment type="similarity">
    <text evidence="3">Belongs to the glycosyltransferase 9 family.</text>
</comment>
<dbReference type="InterPro" id="IPR051199">
    <property type="entry name" value="LPS_LOS_Heptosyltrfase"/>
</dbReference>
<dbReference type="EC" id="2.4.99.24" evidence="4"/>
<evidence type="ECO:0000256" key="4">
    <source>
        <dbReference type="ARBA" id="ARBA00044042"/>
    </source>
</evidence>
<evidence type="ECO:0000313" key="7">
    <source>
        <dbReference type="Proteomes" id="UP000510822"/>
    </source>
</evidence>
<dbReference type="EMBL" id="CP058952">
    <property type="protein sequence ID" value="QLI80619.1"/>
    <property type="molecule type" value="Genomic_DNA"/>
</dbReference>
<dbReference type="SUPFAM" id="SSF53756">
    <property type="entry name" value="UDP-Glycosyltransferase/glycogen phosphorylase"/>
    <property type="match status" value="1"/>
</dbReference>
<keyword evidence="1" id="KW-0328">Glycosyltransferase</keyword>
<keyword evidence="2 6" id="KW-0808">Transferase</keyword>
<comment type="catalytic activity">
    <reaction evidence="5">
        <text>an L-alpha-D-Hep-(1-&gt;5)-[alpha-Kdo-(2-&gt;4)]-alpha-Kdo-(2-&gt;6)-lipid A + ADP-L-glycero-beta-D-manno-heptose = an L-alpha-D-Hep-(1-&gt;3)-L-alpha-D-Hep-(1-&gt;5)-[alpha-Kdo-(2-&gt;4)]-alpha-Kdo-(2-&gt;6)-lipid A + ADP + H(+)</text>
        <dbReference type="Rhea" id="RHEA:74071"/>
        <dbReference type="ChEBI" id="CHEBI:15378"/>
        <dbReference type="ChEBI" id="CHEBI:61506"/>
        <dbReference type="ChEBI" id="CHEBI:193068"/>
        <dbReference type="ChEBI" id="CHEBI:193069"/>
        <dbReference type="ChEBI" id="CHEBI:456216"/>
        <dbReference type="EC" id="2.4.99.24"/>
    </reaction>
</comment>
<dbReference type="PANTHER" id="PTHR30160">
    <property type="entry name" value="TETRAACYLDISACCHARIDE 4'-KINASE-RELATED"/>
    <property type="match status" value="1"/>
</dbReference>
<evidence type="ECO:0000256" key="1">
    <source>
        <dbReference type="ARBA" id="ARBA00022676"/>
    </source>
</evidence>
<dbReference type="CDD" id="cd03789">
    <property type="entry name" value="GT9_LPS_heptosyltransferase"/>
    <property type="match status" value="1"/>
</dbReference>
<dbReference type="GO" id="GO:0009244">
    <property type="term" value="P:lipopolysaccharide core region biosynthetic process"/>
    <property type="evidence" value="ECO:0007669"/>
    <property type="project" value="TreeGrafter"/>
</dbReference>
<keyword evidence="7" id="KW-1185">Reference proteome</keyword>